<feature type="compositionally biased region" description="Pro residues" evidence="7">
    <location>
        <begin position="150"/>
        <end position="166"/>
    </location>
</feature>
<dbReference type="Gene3D" id="1.20.930.10">
    <property type="entry name" value="Conserved domain common to transcription factors TFIIS, elongin A, CRSP70"/>
    <property type="match status" value="1"/>
</dbReference>
<keyword evidence="3" id="KW-0862">Zinc</keyword>
<name>A0A4D9CX98_9STRA</name>
<feature type="compositionally biased region" description="Polar residues" evidence="7">
    <location>
        <begin position="108"/>
        <end position="129"/>
    </location>
</feature>
<keyword evidence="1" id="KW-0479">Metal-binding</keyword>
<evidence type="ECO:0000256" key="2">
    <source>
        <dbReference type="ARBA" id="ARBA00022771"/>
    </source>
</evidence>
<dbReference type="SUPFAM" id="SSF46942">
    <property type="entry name" value="Elongation factor TFIIS domain 2"/>
    <property type="match status" value="1"/>
</dbReference>
<dbReference type="AlphaFoldDB" id="A0A4D9CX98"/>
<evidence type="ECO:0000259" key="9">
    <source>
        <dbReference type="PROSITE" id="PS51319"/>
    </source>
</evidence>
<dbReference type="InterPro" id="IPR001222">
    <property type="entry name" value="Znf_TFIIS"/>
</dbReference>
<dbReference type="PROSITE" id="PS51321">
    <property type="entry name" value="TFIIS_CENTRAL"/>
    <property type="match status" value="1"/>
</dbReference>
<dbReference type="Pfam" id="PF01096">
    <property type="entry name" value="Zn_ribbon_TFIIS"/>
    <property type="match status" value="1"/>
</dbReference>
<evidence type="ECO:0000259" key="10">
    <source>
        <dbReference type="PROSITE" id="PS51321"/>
    </source>
</evidence>
<feature type="domain" description="TFIIS N-terminal" evidence="9">
    <location>
        <begin position="17"/>
        <end position="95"/>
    </location>
</feature>
<comment type="subcellular location">
    <subcellularLocation>
        <location evidence="6">Nucleus</location>
    </subcellularLocation>
</comment>
<dbReference type="GO" id="GO:0008270">
    <property type="term" value="F:zinc ion binding"/>
    <property type="evidence" value="ECO:0007669"/>
    <property type="project" value="UniProtKB-KW"/>
</dbReference>
<dbReference type="InterPro" id="IPR035100">
    <property type="entry name" value="TF_IIS-typ"/>
</dbReference>
<accession>A0A4D9CX98</accession>
<evidence type="ECO:0000259" key="8">
    <source>
        <dbReference type="PROSITE" id="PS51133"/>
    </source>
</evidence>
<evidence type="ECO:0000256" key="4">
    <source>
        <dbReference type="ARBA" id="ARBA00023242"/>
    </source>
</evidence>
<dbReference type="PANTHER" id="PTHR11477">
    <property type="entry name" value="TRANSCRIPTION FACTOR S-II ZINC FINGER DOMAIN-CONTAINING PROTEIN"/>
    <property type="match status" value="1"/>
</dbReference>
<evidence type="ECO:0000256" key="1">
    <source>
        <dbReference type="ARBA" id="ARBA00022723"/>
    </source>
</evidence>
<keyword evidence="4 6" id="KW-0539">Nucleus</keyword>
<dbReference type="InterPro" id="IPR003618">
    <property type="entry name" value="TFIIS_cen_dom"/>
</dbReference>
<feature type="region of interest" description="Disordered" evidence="7">
    <location>
        <begin position="92"/>
        <end position="173"/>
    </location>
</feature>
<evidence type="ECO:0000256" key="3">
    <source>
        <dbReference type="ARBA" id="ARBA00022833"/>
    </source>
</evidence>
<dbReference type="InterPro" id="IPR017923">
    <property type="entry name" value="TFIIS_N"/>
</dbReference>
<dbReference type="OrthoDB" id="44867at2759"/>
<dbReference type="Gene3D" id="1.10.472.30">
    <property type="entry name" value="Transcription elongation factor S-II, central domain"/>
    <property type="match status" value="1"/>
</dbReference>
<feature type="domain" description="TFIIS central" evidence="10">
    <location>
        <begin position="195"/>
        <end position="311"/>
    </location>
</feature>
<keyword evidence="12" id="KW-1185">Reference proteome</keyword>
<dbReference type="GO" id="GO:0003676">
    <property type="term" value="F:nucleic acid binding"/>
    <property type="evidence" value="ECO:0007669"/>
    <property type="project" value="InterPro"/>
</dbReference>
<reference evidence="11 12" key="1">
    <citation type="submission" date="2019-01" db="EMBL/GenBank/DDBJ databases">
        <title>Nuclear Genome Assembly of the Microalgal Biofuel strain Nannochloropsis salina CCMP1776.</title>
        <authorList>
            <person name="Hovde B."/>
        </authorList>
    </citation>
    <scope>NUCLEOTIDE SEQUENCE [LARGE SCALE GENOMIC DNA]</scope>
    <source>
        <strain evidence="11 12">CCMP1776</strain>
    </source>
</reference>
<dbReference type="CDD" id="cd13749">
    <property type="entry name" value="Zn-ribbon_TFIIS"/>
    <property type="match status" value="1"/>
</dbReference>
<protein>
    <recommendedName>
        <fullName evidence="13">Transcription elongation factor</fullName>
    </recommendedName>
</protein>
<dbReference type="Pfam" id="PF08711">
    <property type="entry name" value="Med26"/>
    <property type="match status" value="1"/>
</dbReference>
<gene>
    <name evidence="11" type="ORF">NSK_006502</name>
</gene>
<dbReference type="PROSITE" id="PS51319">
    <property type="entry name" value="TFIIS_N"/>
    <property type="match status" value="1"/>
</dbReference>
<evidence type="ECO:0000256" key="7">
    <source>
        <dbReference type="SAM" id="MobiDB-lite"/>
    </source>
</evidence>
<dbReference type="PANTHER" id="PTHR11477:SF0">
    <property type="entry name" value="IP08861P-RELATED"/>
    <property type="match status" value="1"/>
</dbReference>
<evidence type="ECO:0000313" key="11">
    <source>
        <dbReference type="EMBL" id="TFJ82173.1"/>
    </source>
</evidence>
<evidence type="ECO:0000313" key="12">
    <source>
        <dbReference type="Proteomes" id="UP000355283"/>
    </source>
</evidence>
<organism evidence="11 12">
    <name type="scientific">Nannochloropsis salina CCMP1776</name>
    <dbReference type="NCBI Taxonomy" id="1027361"/>
    <lineage>
        <taxon>Eukaryota</taxon>
        <taxon>Sar</taxon>
        <taxon>Stramenopiles</taxon>
        <taxon>Ochrophyta</taxon>
        <taxon>Eustigmatophyceae</taxon>
        <taxon>Eustigmatales</taxon>
        <taxon>Monodopsidaceae</taxon>
        <taxon>Microchloropsis</taxon>
        <taxon>Microchloropsis salina</taxon>
    </lineage>
</organism>
<dbReference type="InterPro" id="IPR035441">
    <property type="entry name" value="TFIIS/LEDGF_dom_sf"/>
</dbReference>
<evidence type="ECO:0008006" key="13">
    <source>
        <dbReference type="Google" id="ProtNLM"/>
    </source>
</evidence>
<dbReference type="GO" id="GO:0005634">
    <property type="term" value="C:nucleus"/>
    <property type="evidence" value="ECO:0007669"/>
    <property type="project" value="UniProtKB-SubCell"/>
</dbReference>
<dbReference type="EMBL" id="SDOX01000119">
    <property type="protein sequence ID" value="TFJ82173.1"/>
    <property type="molecule type" value="Genomic_DNA"/>
</dbReference>
<dbReference type="InterPro" id="IPR036575">
    <property type="entry name" value="TFIIS_cen_dom_sf"/>
</dbReference>
<dbReference type="SMART" id="SM00440">
    <property type="entry name" value="ZnF_C2C2"/>
    <property type="match status" value="1"/>
</dbReference>
<comment type="caution">
    <text evidence="11">The sequence shown here is derived from an EMBL/GenBank/DDBJ whole genome shotgun (WGS) entry which is preliminary data.</text>
</comment>
<evidence type="ECO:0000256" key="5">
    <source>
        <dbReference type="PROSITE-ProRule" id="PRU00472"/>
    </source>
</evidence>
<dbReference type="GO" id="GO:0006351">
    <property type="term" value="P:DNA-templated transcription"/>
    <property type="evidence" value="ECO:0007669"/>
    <property type="project" value="InterPro"/>
</dbReference>
<dbReference type="SUPFAM" id="SSF47676">
    <property type="entry name" value="Conserved domain common to transcription factors TFIIS, elongin A, CRSP70"/>
    <property type="match status" value="1"/>
</dbReference>
<proteinExistence type="predicted"/>
<keyword evidence="2 5" id="KW-0863">Zinc-finger</keyword>
<evidence type="ECO:0000256" key="6">
    <source>
        <dbReference type="PROSITE-ProRule" id="PRU00649"/>
    </source>
</evidence>
<dbReference type="Gene3D" id="2.20.25.10">
    <property type="match status" value="1"/>
</dbReference>
<dbReference type="Proteomes" id="UP000355283">
    <property type="component" value="Unassembled WGS sequence"/>
</dbReference>
<sequence>MAQSHQSSNKLTELVTDLAVKLEKACEPARLDAALAGDVLGELETIDMTVDILKISKAGFAVKKCKAVKADGAFASVCERASLLFKKWKRAVATPSDPTRGGERATNGRPSESLSTASVNSGPATSISPLTCGGSQGKATNGEPVVEGNAPPPSSGPSTSRPPPLPTQSAADPPSVLFHLASAEAAILEDSLPPSRLKIANLFLALFLKYPEGQEDPGRAARVAVDIEQAMQNAMDHKLAAKQYGDKARSLKYNLGMNEHLRMRVILSDVAPAVLVAMKADEMQPEEHRQAAEAAAALAYEANLLDWHDKNADKIRKQLGIEDVGGSFTCGRCKGNKTSYQAKQTRSSDEPMTMFVRCLTCGNRWKE</sequence>
<dbReference type="Pfam" id="PF07500">
    <property type="entry name" value="TFIIS_M"/>
    <property type="match status" value="1"/>
</dbReference>
<dbReference type="PIRSF" id="PIRSF006704">
    <property type="entry name" value="TF_IIS"/>
    <property type="match status" value="1"/>
</dbReference>
<dbReference type="PROSITE" id="PS51133">
    <property type="entry name" value="ZF_TFIIS_2"/>
    <property type="match status" value="1"/>
</dbReference>
<feature type="domain" description="TFIIS-type" evidence="8">
    <location>
        <begin position="326"/>
        <end position="366"/>
    </location>
</feature>
<dbReference type="SUPFAM" id="SSF57783">
    <property type="entry name" value="Zinc beta-ribbon"/>
    <property type="match status" value="1"/>
</dbReference>
<dbReference type="SMART" id="SM00510">
    <property type="entry name" value="TFS2M"/>
    <property type="match status" value="1"/>
</dbReference>